<dbReference type="SUPFAM" id="SSF46689">
    <property type="entry name" value="Homeodomain-like"/>
    <property type="match status" value="1"/>
</dbReference>
<dbReference type="EMBL" id="BAABHQ010000010">
    <property type="protein sequence ID" value="GAA4882333.1"/>
    <property type="molecule type" value="Genomic_DNA"/>
</dbReference>
<evidence type="ECO:0000256" key="1">
    <source>
        <dbReference type="ARBA" id="ARBA00023015"/>
    </source>
</evidence>
<dbReference type="PROSITE" id="PS50977">
    <property type="entry name" value="HTH_TETR_2"/>
    <property type="match status" value="1"/>
</dbReference>
<gene>
    <name evidence="6" type="ORF">GCM10023203_37520</name>
</gene>
<evidence type="ECO:0000313" key="6">
    <source>
        <dbReference type="EMBL" id="GAA4882333.1"/>
    </source>
</evidence>
<keyword evidence="2 4" id="KW-0238">DNA-binding</keyword>
<dbReference type="Pfam" id="PF00440">
    <property type="entry name" value="TetR_N"/>
    <property type="match status" value="1"/>
</dbReference>
<feature type="domain" description="HTH tetR-type" evidence="5">
    <location>
        <begin position="16"/>
        <end position="76"/>
    </location>
</feature>
<keyword evidence="3" id="KW-0804">Transcription</keyword>
<evidence type="ECO:0000313" key="7">
    <source>
        <dbReference type="Proteomes" id="UP001500457"/>
    </source>
</evidence>
<protein>
    <submittedName>
        <fullName evidence="6">TetR/AcrR family transcriptional regulator</fullName>
    </submittedName>
</protein>
<dbReference type="InterPro" id="IPR001647">
    <property type="entry name" value="HTH_TetR"/>
</dbReference>
<name>A0ABP9EPR0_9PSEU</name>
<evidence type="ECO:0000256" key="3">
    <source>
        <dbReference type="ARBA" id="ARBA00023163"/>
    </source>
</evidence>
<dbReference type="PRINTS" id="PR00455">
    <property type="entry name" value="HTHTETR"/>
</dbReference>
<comment type="caution">
    <text evidence="6">The sequence shown here is derived from an EMBL/GenBank/DDBJ whole genome shotgun (WGS) entry which is preliminary data.</text>
</comment>
<sequence length="217" mass="23560">MARRPYDSPVRREQARRTERAVLAAAHTLLLDEGWTGMTMTAVAARAGVSSQLLYKTYGTKAALAKRLYDVTLMGDDEPEPLRDRPELAAVVAEQDPAQKLALYARLAVTLSVRVGPLYARLRGAATAGDPGLAELVATTERERATGNAGLARDLARRGALRPGLTRQRAVDIVFTLLSIEVIDRLITERGWSPAEVETLLAQQLCCALLAPDDDGR</sequence>
<keyword evidence="7" id="KW-1185">Reference proteome</keyword>
<dbReference type="InterPro" id="IPR050109">
    <property type="entry name" value="HTH-type_TetR-like_transc_reg"/>
</dbReference>
<evidence type="ECO:0000256" key="2">
    <source>
        <dbReference type="ARBA" id="ARBA00023125"/>
    </source>
</evidence>
<dbReference type="InterPro" id="IPR009057">
    <property type="entry name" value="Homeodomain-like_sf"/>
</dbReference>
<accession>A0ABP9EPR0</accession>
<proteinExistence type="predicted"/>
<evidence type="ECO:0000256" key="4">
    <source>
        <dbReference type="PROSITE-ProRule" id="PRU00335"/>
    </source>
</evidence>
<evidence type="ECO:0000259" key="5">
    <source>
        <dbReference type="PROSITE" id="PS50977"/>
    </source>
</evidence>
<keyword evidence="1" id="KW-0805">Transcription regulation</keyword>
<organism evidence="6 7">
    <name type="scientific">Actinomycetospora straminea</name>
    <dbReference type="NCBI Taxonomy" id="663607"/>
    <lineage>
        <taxon>Bacteria</taxon>
        <taxon>Bacillati</taxon>
        <taxon>Actinomycetota</taxon>
        <taxon>Actinomycetes</taxon>
        <taxon>Pseudonocardiales</taxon>
        <taxon>Pseudonocardiaceae</taxon>
        <taxon>Actinomycetospora</taxon>
    </lineage>
</organism>
<dbReference type="PANTHER" id="PTHR30055">
    <property type="entry name" value="HTH-TYPE TRANSCRIPTIONAL REGULATOR RUTR"/>
    <property type="match status" value="1"/>
</dbReference>
<feature type="DNA-binding region" description="H-T-H motif" evidence="4">
    <location>
        <begin position="39"/>
        <end position="58"/>
    </location>
</feature>
<dbReference type="Proteomes" id="UP001500457">
    <property type="component" value="Unassembled WGS sequence"/>
</dbReference>
<reference evidence="7" key="1">
    <citation type="journal article" date="2019" name="Int. J. Syst. Evol. Microbiol.">
        <title>The Global Catalogue of Microorganisms (GCM) 10K type strain sequencing project: providing services to taxonomists for standard genome sequencing and annotation.</title>
        <authorList>
            <consortium name="The Broad Institute Genomics Platform"/>
            <consortium name="The Broad Institute Genome Sequencing Center for Infectious Disease"/>
            <person name="Wu L."/>
            <person name="Ma J."/>
        </authorList>
    </citation>
    <scope>NUCLEOTIDE SEQUENCE [LARGE SCALE GENOMIC DNA]</scope>
    <source>
        <strain evidence="7">JCM 17983</strain>
    </source>
</reference>
<dbReference type="Gene3D" id="1.10.357.10">
    <property type="entry name" value="Tetracycline Repressor, domain 2"/>
    <property type="match status" value="1"/>
</dbReference>
<dbReference type="PANTHER" id="PTHR30055:SF234">
    <property type="entry name" value="HTH-TYPE TRANSCRIPTIONAL REGULATOR BETI"/>
    <property type="match status" value="1"/>
</dbReference>